<dbReference type="GO" id="GO:0016702">
    <property type="term" value="F:oxidoreductase activity, acting on single donors with incorporation of molecular oxygen, incorporation of two atoms of oxygen"/>
    <property type="evidence" value="ECO:0007669"/>
    <property type="project" value="InterPro"/>
</dbReference>
<name>A0A4U1C6M4_9SPHI</name>
<evidence type="ECO:0008006" key="4">
    <source>
        <dbReference type="Google" id="ProtNLM"/>
    </source>
</evidence>
<evidence type="ECO:0000256" key="1">
    <source>
        <dbReference type="SAM" id="Phobius"/>
    </source>
</evidence>
<keyword evidence="1" id="KW-0472">Membrane</keyword>
<feature type="transmembrane region" description="Helical" evidence="1">
    <location>
        <begin position="194"/>
        <end position="220"/>
    </location>
</feature>
<dbReference type="AlphaFoldDB" id="A0A4U1C6M4"/>
<reference evidence="2 3" key="1">
    <citation type="submission" date="2019-04" db="EMBL/GenBank/DDBJ databases">
        <title>Pedobacter sp. AR-3-17 sp. nov., isolated from Arctic soil.</title>
        <authorList>
            <person name="Dahal R.H."/>
            <person name="Kim D.-U."/>
        </authorList>
    </citation>
    <scope>NUCLEOTIDE SEQUENCE [LARGE SCALE GENOMIC DNA]</scope>
    <source>
        <strain evidence="2 3">AR-3-17</strain>
    </source>
</reference>
<dbReference type="RefSeq" id="WP_136825273.1">
    <property type="nucleotide sequence ID" value="NZ_SWBP01000001.1"/>
</dbReference>
<feature type="transmembrane region" description="Helical" evidence="1">
    <location>
        <begin position="70"/>
        <end position="96"/>
    </location>
</feature>
<dbReference type="NCBIfam" id="TIGR03753">
    <property type="entry name" value="blh_monoox"/>
    <property type="match status" value="1"/>
</dbReference>
<protein>
    <recommendedName>
        <fullName evidence="4">Beta-carotene 15,15'-dioxygenase</fullName>
    </recommendedName>
</protein>
<feature type="transmembrane region" description="Helical" evidence="1">
    <location>
        <begin position="160"/>
        <end position="182"/>
    </location>
</feature>
<evidence type="ECO:0000313" key="3">
    <source>
        <dbReference type="Proteomes" id="UP000308181"/>
    </source>
</evidence>
<sequence length="298" mass="34884">MSYINSKLFTVQMILQLVLLILLYFIDFGANLQAISAGILLCLVGIPHGANDHLYREDQTWLGMFKFLGVYLGIIGLYVVLWHFLPLAALILFFVVSFHHFGQSNFENEKVWYLPSILWGILLLTFPVVLHFDEALLIFKSMIGKGNFNELIFEFKLEKLSVWQILSLMGFAITYLGSIFIYQKQYFLKYFLQLILVSFWYFFTPLLFGFIVVFCLWHALQSTQHQVNFYTTFYKKKTIDFFLAMLPFSLISLLGFAFYVYFFSFNIGHSFILLSLITLPHVLVMHKLYGKGKQMEIK</sequence>
<evidence type="ECO:0000313" key="2">
    <source>
        <dbReference type="EMBL" id="TKC01069.1"/>
    </source>
</evidence>
<dbReference type="OrthoDB" id="945227at2"/>
<keyword evidence="1" id="KW-1133">Transmembrane helix</keyword>
<accession>A0A4U1C6M4</accession>
<feature type="transmembrane region" description="Helical" evidence="1">
    <location>
        <begin position="7"/>
        <end position="26"/>
    </location>
</feature>
<dbReference type="Proteomes" id="UP000308181">
    <property type="component" value="Unassembled WGS sequence"/>
</dbReference>
<dbReference type="Pfam" id="PF15461">
    <property type="entry name" value="BCD"/>
    <property type="match status" value="1"/>
</dbReference>
<keyword evidence="3" id="KW-1185">Reference proteome</keyword>
<organism evidence="2 3">
    <name type="scientific">Pedobacter cryophilus</name>
    <dbReference type="NCBI Taxonomy" id="2571271"/>
    <lineage>
        <taxon>Bacteria</taxon>
        <taxon>Pseudomonadati</taxon>
        <taxon>Bacteroidota</taxon>
        <taxon>Sphingobacteriia</taxon>
        <taxon>Sphingobacteriales</taxon>
        <taxon>Sphingobacteriaceae</taxon>
        <taxon>Pedobacter</taxon>
    </lineage>
</organism>
<comment type="caution">
    <text evidence="2">The sequence shown here is derived from an EMBL/GenBank/DDBJ whole genome shotgun (WGS) entry which is preliminary data.</text>
</comment>
<feature type="transmembrane region" description="Helical" evidence="1">
    <location>
        <begin position="241"/>
        <end position="261"/>
    </location>
</feature>
<feature type="transmembrane region" description="Helical" evidence="1">
    <location>
        <begin position="116"/>
        <end position="139"/>
    </location>
</feature>
<proteinExistence type="predicted"/>
<dbReference type="InterPro" id="IPR022270">
    <property type="entry name" value="Blh_diox"/>
</dbReference>
<feature type="transmembrane region" description="Helical" evidence="1">
    <location>
        <begin position="267"/>
        <end position="289"/>
    </location>
</feature>
<gene>
    <name evidence="2" type="ORF">FA046_05165</name>
</gene>
<keyword evidence="1" id="KW-0812">Transmembrane</keyword>
<dbReference type="EMBL" id="SWBP01000001">
    <property type="protein sequence ID" value="TKC01069.1"/>
    <property type="molecule type" value="Genomic_DNA"/>
</dbReference>